<reference evidence="2 3" key="1">
    <citation type="submission" date="2013-07" db="EMBL/GenBank/DDBJ databases">
        <title>The Genome Sequence of Cryptococcus heveanensis BCC8398.</title>
        <authorList>
            <consortium name="The Broad Institute Genome Sequencing Platform"/>
            <person name="Cuomo C."/>
            <person name="Litvintseva A."/>
            <person name="Chen Y."/>
            <person name="Heitman J."/>
            <person name="Sun S."/>
            <person name="Springer D."/>
            <person name="Dromer F."/>
            <person name="Young S.K."/>
            <person name="Zeng Q."/>
            <person name="Gargeya S."/>
            <person name="Fitzgerald M."/>
            <person name="Abouelleil A."/>
            <person name="Alvarado L."/>
            <person name="Berlin A.M."/>
            <person name="Chapman S.B."/>
            <person name="Dewar J."/>
            <person name="Goldberg J."/>
            <person name="Griggs A."/>
            <person name="Gujja S."/>
            <person name="Hansen M."/>
            <person name="Howarth C."/>
            <person name="Imamovic A."/>
            <person name="Larimer J."/>
            <person name="McCowan C."/>
            <person name="Murphy C."/>
            <person name="Pearson M."/>
            <person name="Priest M."/>
            <person name="Roberts A."/>
            <person name="Saif S."/>
            <person name="Shea T."/>
            <person name="Sykes S."/>
            <person name="Wortman J."/>
            <person name="Nusbaum C."/>
            <person name="Birren B."/>
        </authorList>
    </citation>
    <scope>NUCLEOTIDE SEQUENCE [LARGE SCALE GENOMIC DNA]</scope>
    <source>
        <strain evidence="2 3">BCC8398</strain>
    </source>
</reference>
<dbReference type="PANTHER" id="PTHR20974:SF0">
    <property type="entry name" value="UPF0585 PROTEIN CG18661"/>
    <property type="match status" value="1"/>
</dbReference>
<dbReference type="InterPro" id="IPR029063">
    <property type="entry name" value="SAM-dependent_MTases_sf"/>
</dbReference>
<gene>
    <name evidence="2" type="ORF">I316_03715</name>
</gene>
<sequence>MTDLDYPSIISQEGSAERNIAPLIDALTPLLSDARGNANGSADRRHILEMGSYPYVQIKAFSEHFNEWEWWGTVRDKDERAETAKRISDKAVQRDNLHEPKILDMGIEADWTRLLEDIKAERCQRFMGVLMINVIHCCPAHLPEEVFKHLSPLTEDGRRILDPTDGFVVGYSPFLNDDGSYRSAGDEKFDKEYIKAEHPSLGLRTIRSISAVARRWGFKEEKRVDMPKGNVLVVWRVDGGHQVDT</sequence>
<organism evidence="2 3">
    <name type="scientific">Kwoniella heveanensis BCC8398</name>
    <dbReference type="NCBI Taxonomy" id="1296120"/>
    <lineage>
        <taxon>Eukaryota</taxon>
        <taxon>Fungi</taxon>
        <taxon>Dikarya</taxon>
        <taxon>Basidiomycota</taxon>
        <taxon>Agaricomycotina</taxon>
        <taxon>Tremellomycetes</taxon>
        <taxon>Tremellales</taxon>
        <taxon>Cryptococcaceae</taxon>
        <taxon>Kwoniella</taxon>
    </lineage>
</organism>
<evidence type="ECO:0000313" key="2">
    <source>
        <dbReference type="EMBL" id="OCF34672.1"/>
    </source>
</evidence>
<dbReference type="PANTHER" id="PTHR20974">
    <property type="entry name" value="UPF0585 PROTEIN CG18661"/>
    <property type="match status" value="1"/>
</dbReference>
<reference evidence="3" key="2">
    <citation type="submission" date="2013-12" db="EMBL/GenBank/DDBJ databases">
        <title>Evolution of pathogenesis and genome organization in the Tremellales.</title>
        <authorList>
            <person name="Cuomo C."/>
            <person name="Litvintseva A."/>
            <person name="Heitman J."/>
            <person name="Chen Y."/>
            <person name="Sun S."/>
            <person name="Springer D."/>
            <person name="Dromer F."/>
            <person name="Young S."/>
            <person name="Zeng Q."/>
            <person name="Chapman S."/>
            <person name="Gujja S."/>
            <person name="Saif S."/>
            <person name="Birren B."/>
        </authorList>
    </citation>
    <scope>NUCLEOTIDE SEQUENCE [LARGE SCALE GENOMIC DNA]</scope>
    <source>
        <strain evidence="3">BCC8398</strain>
    </source>
</reference>
<dbReference type="Proteomes" id="UP000092666">
    <property type="component" value="Unassembled WGS sequence"/>
</dbReference>
<dbReference type="InterPro" id="IPR010342">
    <property type="entry name" value="DUF938"/>
</dbReference>
<dbReference type="OrthoDB" id="10258744at2759"/>
<dbReference type="Pfam" id="PF06080">
    <property type="entry name" value="DUF938"/>
    <property type="match status" value="1"/>
</dbReference>
<proteinExistence type="inferred from homology"/>
<dbReference type="SUPFAM" id="SSF53335">
    <property type="entry name" value="S-adenosyl-L-methionine-dependent methyltransferases"/>
    <property type="match status" value="1"/>
</dbReference>
<accession>A0A1B9GUK3</accession>
<comment type="similarity">
    <text evidence="1">Belongs to the UPF0585 family.</text>
</comment>
<name>A0A1B9GUK3_9TREE</name>
<evidence type="ECO:0000256" key="1">
    <source>
        <dbReference type="ARBA" id="ARBA00008308"/>
    </source>
</evidence>
<keyword evidence="3" id="KW-1185">Reference proteome</keyword>
<evidence type="ECO:0000313" key="3">
    <source>
        <dbReference type="Proteomes" id="UP000092666"/>
    </source>
</evidence>
<dbReference type="EMBL" id="KV700124">
    <property type="protein sequence ID" value="OCF34672.1"/>
    <property type="molecule type" value="Genomic_DNA"/>
</dbReference>
<dbReference type="AlphaFoldDB" id="A0A1B9GUK3"/>
<protein>
    <recommendedName>
        <fullName evidence="4">Methyltransferase</fullName>
    </recommendedName>
</protein>
<evidence type="ECO:0008006" key="4">
    <source>
        <dbReference type="Google" id="ProtNLM"/>
    </source>
</evidence>